<gene>
    <name evidence="4" type="primary">LOC116244530</name>
</gene>
<evidence type="ECO:0000313" key="4">
    <source>
        <dbReference type="Ensembl" id="ENSPCLP00000001917.1"/>
    </source>
</evidence>
<keyword evidence="2" id="KW-1133">Transmembrane helix</keyword>
<keyword evidence="2" id="KW-0812">Transmembrane</keyword>
<sequence length="879" mass="92708">MGSPELSCRVVPPGSAGATSWWCRRMFCGRGGTVPSLCPAPGGLRCRAVLVLAVCLSVTALPHILGSLVALSPGASYKRGSLVALHRDLLGQSRRAQMGAEGTVGCFHGKEDLCNRTDTESLVTPTGAMKLELGTSNVTASNSPAPSSFSHIQNDTSDVAAPTRSQRLEPTSQLQSLPESSPVLPTAGTSSWDGTHPSAVWIPPVTPPLTPGGAEAALMVGTTGAEVLGNGSGLTATISSSPPSAASHGVSHLHVLAPSLPTEDLRGSAVTSEEPSDPFPAHQAGPLLTKAPPVSIWMWFPSTTGPTEPGESLISPATTLEPGTTETVCQHGAAVGASWCPKAADVSQSSPVGLTTQMPSPAAPPEHILGSMHPPSSKLPAAEPCISSPSPTYLPASVTTTHAPSSQTLTVSTLLTSSHPESSPSPATSQHPSADRDDVPTATSWVAAEDFTPEQLVTTVGNAGSVGTKTPVHTLPLSFRLLGIAFTEGLSKKSSRSYRKLEKEVRMMLHQMLSTYGTFLQANILGFKNGSVLVQAQAVFQGEAPSSSHLIRTLVAGASWGHDAFSWWLEPHSISSNGFNMESLDPEKLSISFTVLGGTEPAERLVGEVMQSLSALYPVRNITVGQLRKVNGDLEMAGDIYLDTTTHANITAVLQALTALATCSVDLSSLSVQGTRLQLQVYPLSFLVTNWHFSNELLDPLTAEHQEIRRALGNVVAKVLRDNRSFLQAVMRGFLPGSLLCHGDVVFQPPAPSSLEVLEALILAVGPDKALADSDFQVDPYSISVGEDTLEPPPAPGFPEYGVSIIVVCGLIIITIPIILLVCLRSKRFGWSDVAVLWDRRDPEAGTQTLEMENQEFWAASDEATEETHECWQRESVAC</sequence>
<dbReference type="InterPro" id="IPR000082">
    <property type="entry name" value="SEA_dom"/>
</dbReference>
<reference evidence="4" key="1">
    <citation type="submission" date="2025-08" db="UniProtKB">
        <authorList>
            <consortium name="Ensembl"/>
        </authorList>
    </citation>
    <scope>IDENTIFICATION</scope>
</reference>
<feature type="region of interest" description="Disordered" evidence="1">
    <location>
        <begin position="348"/>
        <end position="440"/>
    </location>
</feature>
<feature type="compositionally biased region" description="Polar residues" evidence="1">
    <location>
        <begin position="348"/>
        <end position="359"/>
    </location>
</feature>
<dbReference type="KEGG" id="pcoc:116244530"/>
<feature type="compositionally biased region" description="Polar residues" evidence="1">
    <location>
        <begin position="387"/>
        <end position="404"/>
    </location>
</feature>
<feature type="domain" description="SEA" evidence="3">
    <location>
        <begin position="678"/>
        <end position="790"/>
    </location>
</feature>
<dbReference type="InterPro" id="IPR036364">
    <property type="entry name" value="SEA_dom_sf"/>
</dbReference>
<dbReference type="Gene3D" id="3.30.70.960">
    <property type="entry name" value="SEA domain"/>
    <property type="match status" value="1"/>
</dbReference>
<evidence type="ECO:0000256" key="2">
    <source>
        <dbReference type="SAM" id="Phobius"/>
    </source>
</evidence>
<dbReference type="OrthoDB" id="10070537at2759"/>
<feature type="region of interest" description="Disordered" evidence="1">
    <location>
        <begin position="137"/>
        <end position="192"/>
    </location>
</feature>
<organism evidence="4 5">
    <name type="scientific">Phasianus colchicus</name>
    <name type="common">Common pheasant</name>
    <dbReference type="NCBI Taxonomy" id="9054"/>
    <lineage>
        <taxon>Eukaryota</taxon>
        <taxon>Metazoa</taxon>
        <taxon>Chordata</taxon>
        <taxon>Craniata</taxon>
        <taxon>Vertebrata</taxon>
        <taxon>Euteleostomi</taxon>
        <taxon>Archelosauria</taxon>
        <taxon>Archosauria</taxon>
        <taxon>Dinosauria</taxon>
        <taxon>Saurischia</taxon>
        <taxon>Theropoda</taxon>
        <taxon>Coelurosauria</taxon>
        <taxon>Aves</taxon>
        <taxon>Neognathae</taxon>
        <taxon>Galloanserae</taxon>
        <taxon>Galliformes</taxon>
        <taxon>Phasianidae</taxon>
        <taxon>Phasianinae</taxon>
        <taxon>Phasianus</taxon>
    </lineage>
</organism>
<dbReference type="SMART" id="SM00200">
    <property type="entry name" value="SEA"/>
    <property type="match status" value="2"/>
</dbReference>
<dbReference type="RefSeq" id="XP_031472136.1">
    <property type="nucleotide sequence ID" value="XM_031616276.1"/>
</dbReference>
<dbReference type="GeneID" id="116244530"/>
<feature type="compositionally biased region" description="Polar residues" evidence="1">
    <location>
        <begin position="419"/>
        <end position="432"/>
    </location>
</feature>
<reference evidence="4" key="2">
    <citation type="submission" date="2025-09" db="UniProtKB">
        <authorList>
            <consortium name="Ensembl"/>
        </authorList>
    </citation>
    <scope>IDENTIFICATION</scope>
</reference>
<feature type="transmembrane region" description="Helical" evidence="2">
    <location>
        <begin position="801"/>
        <end position="824"/>
    </location>
</feature>
<keyword evidence="5" id="KW-1185">Reference proteome</keyword>
<evidence type="ECO:0000256" key="1">
    <source>
        <dbReference type="SAM" id="MobiDB-lite"/>
    </source>
</evidence>
<protein>
    <recommendedName>
        <fullName evidence="3">SEA domain-containing protein</fullName>
    </recommendedName>
</protein>
<evidence type="ECO:0000259" key="3">
    <source>
        <dbReference type="PROSITE" id="PS50024"/>
    </source>
</evidence>
<accession>A0A669NZS4</accession>
<dbReference type="OMA" id="PGSLLCH"/>
<name>A0A669NZS4_PHACC</name>
<proteinExistence type="predicted"/>
<dbReference type="AlphaFoldDB" id="A0A669NZS4"/>
<keyword evidence="2" id="KW-0472">Membrane</keyword>
<feature type="compositionally biased region" description="Low complexity" evidence="1">
    <location>
        <begin position="405"/>
        <end position="418"/>
    </location>
</feature>
<feature type="compositionally biased region" description="Polar residues" evidence="1">
    <location>
        <begin position="137"/>
        <end position="179"/>
    </location>
</feature>
<dbReference type="SUPFAM" id="SSF82671">
    <property type="entry name" value="SEA domain"/>
    <property type="match status" value="2"/>
</dbReference>
<dbReference type="Proteomes" id="UP000472261">
    <property type="component" value="Unplaced"/>
</dbReference>
<dbReference type="PROSITE" id="PS50024">
    <property type="entry name" value="SEA"/>
    <property type="match status" value="2"/>
</dbReference>
<evidence type="ECO:0000313" key="5">
    <source>
        <dbReference type="Proteomes" id="UP000472261"/>
    </source>
</evidence>
<feature type="domain" description="SEA" evidence="3">
    <location>
        <begin position="471"/>
        <end position="581"/>
    </location>
</feature>
<dbReference type="Pfam" id="PF01390">
    <property type="entry name" value="SEA"/>
    <property type="match status" value="2"/>
</dbReference>
<dbReference type="Ensembl" id="ENSPCLT00000002584.1">
    <property type="protein sequence ID" value="ENSPCLP00000001917.1"/>
    <property type="gene ID" value="ENSPCLG00000001597.1"/>
</dbReference>
<feature type="region of interest" description="Disordered" evidence="1">
    <location>
        <begin position="266"/>
        <end position="287"/>
    </location>
</feature>